<dbReference type="EMBL" id="PYGJ01000010">
    <property type="protein sequence ID" value="PSL18469.1"/>
    <property type="molecule type" value="Genomic_DNA"/>
</dbReference>
<evidence type="ECO:0000313" key="3">
    <source>
        <dbReference type="Proteomes" id="UP000240418"/>
    </source>
</evidence>
<feature type="transmembrane region" description="Helical" evidence="1">
    <location>
        <begin position="190"/>
        <end position="209"/>
    </location>
</feature>
<keyword evidence="1" id="KW-1133">Transmembrane helix</keyword>
<dbReference type="Proteomes" id="UP000240418">
    <property type="component" value="Unassembled WGS sequence"/>
</dbReference>
<comment type="caution">
    <text evidence="2">The sequence shown here is derived from an EMBL/GenBank/DDBJ whole genome shotgun (WGS) entry which is preliminary data.</text>
</comment>
<evidence type="ECO:0000313" key="2">
    <source>
        <dbReference type="EMBL" id="PSL18469.1"/>
    </source>
</evidence>
<keyword evidence="1" id="KW-0472">Membrane</keyword>
<evidence type="ECO:0000256" key="1">
    <source>
        <dbReference type="SAM" id="Phobius"/>
    </source>
</evidence>
<dbReference type="OrthoDB" id="327431at2"/>
<gene>
    <name evidence="2" type="ORF">CLV88_11046</name>
</gene>
<dbReference type="AlphaFoldDB" id="A0A2P8F9T0"/>
<keyword evidence="3" id="KW-1185">Reference proteome</keyword>
<keyword evidence="1" id="KW-0812">Transmembrane</keyword>
<dbReference type="RefSeq" id="WP_106609185.1">
    <property type="nucleotide sequence ID" value="NZ_PYGJ01000010.1"/>
</dbReference>
<feature type="transmembrane region" description="Helical" evidence="1">
    <location>
        <begin position="69"/>
        <end position="88"/>
    </location>
</feature>
<feature type="transmembrane region" description="Helical" evidence="1">
    <location>
        <begin position="160"/>
        <end position="178"/>
    </location>
</feature>
<feature type="transmembrane region" description="Helical" evidence="1">
    <location>
        <begin position="94"/>
        <end position="115"/>
    </location>
</feature>
<protein>
    <submittedName>
        <fullName evidence="2">Uncharacterized protein</fullName>
    </submittedName>
</protein>
<organism evidence="2 3">
    <name type="scientific">Shimia abyssi</name>
    <dbReference type="NCBI Taxonomy" id="1662395"/>
    <lineage>
        <taxon>Bacteria</taxon>
        <taxon>Pseudomonadati</taxon>
        <taxon>Pseudomonadota</taxon>
        <taxon>Alphaproteobacteria</taxon>
        <taxon>Rhodobacterales</taxon>
        <taxon>Roseobacteraceae</taxon>
    </lineage>
</organism>
<reference evidence="2 3" key="1">
    <citation type="submission" date="2018-03" db="EMBL/GenBank/DDBJ databases">
        <title>Genomic Encyclopedia of Archaeal and Bacterial Type Strains, Phase II (KMG-II): from individual species to whole genera.</title>
        <authorList>
            <person name="Goeker M."/>
        </authorList>
    </citation>
    <scope>NUCLEOTIDE SEQUENCE [LARGE SCALE GENOMIC DNA]</scope>
    <source>
        <strain evidence="2 3">DSM 100673</strain>
    </source>
</reference>
<proteinExistence type="predicted"/>
<name>A0A2P8F9T0_9RHOB</name>
<sequence>MFIGHYGIALGTHALIPAAPLPAVFLATQSIDIVWSSLVLAGVEKVEIRPGATATTPLNLYYMPYSHSLLGACVISLACAGLALGAGLTGAVALVIFAVALSHWFLDLIVHVHTLSILPHGRKVGFGLWQNRPASIILEFALILGGMALYWSAFAPLKGASGWLFLAVCAFALFAQAMSFFGKPPKNKTALCLTILGVFTALTLASFWMNQT</sequence>
<feature type="transmembrane region" description="Helical" evidence="1">
    <location>
        <begin position="136"/>
        <end position="154"/>
    </location>
</feature>
<accession>A0A2P8F9T0</accession>